<feature type="domain" description="F-box" evidence="2">
    <location>
        <begin position="6"/>
        <end position="40"/>
    </location>
</feature>
<dbReference type="Pfam" id="PF12937">
    <property type="entry name" value="F-box-like"/>
    <property type="match status" value="1"/>
</dbReference>
<proteinExistence type="predicted"/>
<dbReference type="OrthoDB" id="421226at2759"/>
<keyword evidence="4" id="KW-1185">Reference proteome</keyword>
<evidence type="ECO:0000313" key="3">
    <source>
        <dbReference type="EMBL" id="GAN04078.1"/>
    </source>
</evidence>
<evidence type="ECO:0000259" key="2">
    <source>
        <dbReference type="Pfam" id="PF12937"/>
    </source>
</evidence>
<sequence length="644" mass="73380">MAVSGDRLPVEVWLNIFNQIEDKQQLAQCKQTCKKWAPLVEKAMLKTVVLTAKNTRKLYWHLLMNLSSARYIQVIDIPKYTIEDLPNIKEILTVAMTPNLKAIRGSVWTYSFIDIIADIAAQRPPGYLKLEAIPETALCNSGYVSLVYLLRKTLRSLHLGLVKETILEYTTLICDNLNQFESLTNLRLLDIKQYIDSIPKLDSMLKDCPHLQSLLIMVDQSSIRTATGDLDAWLLQNVQKVNSMKTISIRNSPLGSRFGEAQDISSGFNMELLQYLSFKYPKVEHVKMDSYNQKNHSVIQPLFENADIVELQNWKVDTVEHVKQNMDIWRSQNNSIAIQYRDTRSSTDYFCNMNVDRVREANHTKFTLTDIHFEVPTEMIKQLVSSLGITLTKNLEIDLIENQAYNTELISPLAILQTAPLIEHLKVKSYNLVQELPLAPLTQLHTLELDNIRLEAKDIADIASWAPHLKHLTLLSCKFTASRDDFEELLDRNITLPELALSSLTVEGDMSSQDLWILFITAKHQLQLFYAAPSQPIVQIALEEYDLRDQDAESIIITCKSLKHLSLSIDSVLVEMEFDEEGNLTESDPSTVTSNITQLKLELQALSAENVQLKTENQAVTTKYEQAKKHLTDAQIHAIEKQGI</sequence>
<dbReference type="SUPFAM" id="SSF81383">
    <property type="entry name" value="F-box domain"/>
    <property type="match status" value="1"/>
</dbReference>
<keyword evidence="1" id="KW-0175">Coiled coil</keyword>
<gene>
    <name evidence="3" type="ORF">MAM1_0054c03537</name>
</gene>
<accession>A0A0C9MPY1</accession>
<name>A0A0C9MPY1_9FUNG</name>
<reference evidence="3" key="1">
    <citation type="submission" date="2014-09" db="EMBL/GenBank/DDBJ databases">
        <title>Draft genome sequence of an oleaginous Mucoromycotina fungus Mucor ambiguus NBRC6742.</title>
        <authorList>
            <person name="Takeda I."/>
            <person name="Yamane N."/>
            <person name="Morita T."/>
            <person name="Tamano K."/>
            <person name="Machida M."/>
            <person name="Baker S."/>
            <person name="Koike H."/>
        </authorList>
    </citation>
    <scope>NUCLEOTIDE SEQUENCE</scope>
    <source>
        <strain evidence="3">NBRC 6742</strain>
    </source>
</reference>
<dbReference type="Proteomes" id="UP000053815">
    <property type="component" value="Unassembled WGS sequence"/>
</dbReference>
<dbReference type="InterPro" id="IPR032675">
    <property type="entry name" value="LRR_dom_sf"/>
</dbReference>
<dbReference type="CDD" id="cd09917">
    <property type="entry name" value="F-box_SF"/>
    <property type="match status" value="1"/>
</dbReference>
<dbReference type="AlphaFoldDB" id="A0A0C9MPY1"/>
<dbReference type="SUPFAM" id="SSF52058">
    <property type="entry name" value="L domain-like"/>
    <property type="match status" value="1"/>
</dbReference>
<evidence type="ECO:0000313" key="4">
    <source>
        <dbReference type="Proteomes" id="UP000053815"/>
    </source>
</evidence>
<dbReference type="EMBL" id="DF836343">
    <property type="protein sequence ID" value="GAN04078.1"/>
    <property type="molecule type" value="Genomic_DNA"/>
</dbReference>
<dbReference type="InterPro" id="IPR036047">
    <property type="entry name" value="F-box-like_dom_sf"/>
</dbReference>
<dbReference type="Gene3D" id="1.20.1280.50">
    <property type="match status" value="1"/>
</dbReference>
<feature type="coiled-coil region" evidence="1">
    <location>
        <begin position="596"/>
        <end position="623"/>
    </location>
</feature>
<organism evidence="3">
    <name type="scientific">Mucor ambiguus</name>
    <dbReference type="NCBI Taxonomy" id="91626"/>
    <lineage>
        <taxon>Eukaryota</taxon>
        <taxon>Fungi</taxon>
        <taxon>Fungi incertae sedis</taxon>
        <taxon>Mucoromycota</taxon>
        <taxon>Mucoromycotina</taxon>
        <taxon>Mucoromycetes</taxon>
        <taxon>Mucorales</taxon>
        <taxon>Mucorineae</taxon>
        <taxon>Mucoraceae</taxon>
        <taxon>Mucor</taxon>
    </lineage>
</organism>
<protein>
    <recommendedName>
        <fullName evidence="2">F-box domain-containing protein</fullName>
    </recommendedName>
</protein>
<dbReference type="Gene3D" id="3.80.10.10">
    <property type="entry name" value="Ribonuclease Inhibitor"/>
    <property type="match status" value="1"/>
</dbReference>
<evidence type="ECO:0000256" key="1">
    <source>
        <dbReference type="SAM" id="Coils"/>
    </source>
</evidence>
<dbReference type="InterPro" id="IPR001810">
    <property type="entry name" value="F-box_dom"/>
</dbReference>